<proteinExistence type="predicted"/>
<evidence type="ECO:0000256" key="1">
    <source>
        <dbReference type="SAM" id="Phobius"/>
    </source>
</evidence>
<feature type="transmembrane region" description="Helical" evidence="1">
    <location>
        <begin position="24"/>
        <end position="43"/>
    </location>
</feature>
<dbReference type="KEGG" id="paqt:E8L99_09545"/>
<dbReference type="Proteomes" id="UP000298588">
    <property type="component" value="Chromosome"/>
</dbReference>
<evidence type="ECO:0000313" key="2">
    <source>
        <dbReference type="EMBL" id="QCK85983.1"/>
    </source>
</evidence>
<keyword evidence="1" id="KW-1133">Transmembrane helix</keyword>
<gene>
    <name evidence="2" type="ORF">E8L99_09545</name>
</gene>
<dbReference type="RefSeq" id="WP_137099315.1">
    <property type="nucleotide sequence ID" value="NZ_CP039865.1"/>
</dbReference>
<keyword evidence="1" id="KW-0812">Transmembrane</keyword>
<dbReference type="AlphaFoldDB" id="A0A4D7QJA5"/>
<organism evidence="2 3">
    <name type="scientific">Phreatobacter aquaticus</name>
    <dbReference type="NCBI Taxonomy" id="2570229"/>
    <lineage>
        <taxon>Bacteria</taxon>
        <taxon>Pseudomonadati</taxon>
        <taxon>Pseudomonadota</taxon>
        <taxon>Alphaproteobacteria</taxon>
        <taxon>Hyphomicrobiales</taxon>
        <taxon>Phreatobacteraceae</taxon>
        <taxon>Phreatobacter</taxon>
    </lineage>
</organism>
<protein>
    <submittedName>
        <fullName evidence="2">Uncharacterized protein</fullName>
    </submittedName>
</protein>
<keyword evidence="1" id="KW-0472">Membrane</keyword>
<reference evidence="2 3" key="1">
    <citation type="submission" date="2019-04" db="EMBL/GenBank/DDBJ databases">
        <title>Phreatobacter aquaticus sp. nov.</title>
        <authorList>
            <person name="Choi A."/>
            <person name="Baek K."/>
        </authorList>
    </citation>
    <scope>NUCLEOTIDE SEQUENCE [LARGE SCALE GENOMIC DNA]</scope>
    <source>
        <strain evidence="2 3">NMCR1094</strain>
    </source>
</reference>
<evidence type="ECO:0000313" key="3">
    <source>
        <dbReference type="Proteomes" id="UP000298588"/>
    </source>
</evidence>
<dbReference type="OrthoDB" id="9821699at2"/>
<sequence length="259" mass="28233">MFRPISRDWHASKEAFRELRGRRVAYAALAASLAYAVYAFVLFPTTVARVRLGLDLTVGGVTRSASNIVELRSRAGFGLAGLAGPTRPVLRGEAVPLALGRHAILVLLLSPVDPTTPADWPLRQIVAAAGGDPHAPLDNAIAWLGRQSGRFDLMRSTAEYGGESRPLHPDMIFLPDRRVPLVGAVGARDWRPVDAEAPDSVLGTDCARITVWIEPVSRFRPISRGDLAISLPWFNRYWLKHWGPEPPADGLNPASLKVD</sequence>
<dbReference type="EMBL" id="CP039865">
    <property type="protein sequence ID" value="QCK85983.1"/>
    <property type="molecule type" value="Genomic_DNA"/>
</dbReference>
<accession>A0A4D7QJA5</accession>
<keyword evidence="3" id="KW-1185">Reference proteome</keyword>
<name>A0A4D7QJA5_9HYPH</name>